<keyword evidence="3" id="KW-0496">Mitochondrion</keyword>
<sequence length="746" mass="82819">SACGASRLVQASKTTSESCKEKTNASSCLRGPSVVSLSDLSVSARGLTADAPGLRDTLFVSLSSASPVDDEDGSNVNMVVNGSLCKKNQHHERKRDAQIAANDGDQRVAAGRIIAAGRLCRPPYRWRNKCMANRLHDVGSEVLGRQRADGGPFERRSRDCLSRSMHLVAAGMSPTSPGVEMSPFVESKDTLFGRSVPSVDCKWFSNKPPLVLGAKNDKASLKVLKQKCHIGLPPQLRCALWAASVARVANPQIPIAETDAVGTVSRQAVIQARWNCALGVMFPNLADRIDVIAPDLGLGQDNLKRLVEEDYGRGAITSSGKVSLALVLSAVQQVLGIEYCPPLPDIATVLLTHMPEEYAFATIKDMINDTSHFLPVSQKDYYSWCHSYVFFVKRNFPDHYKLMTLCGALEDAALDPIFKRFFTTLLRPEDVLRFMDIFLVEGRKAVFRLALSILRLVSRDDMKRLQQLRTSDSFWDEIRKKTLHPDFSFNEQLKKMYPKFAKMAKRYPRRRALRRVIKFHEKTALDNVPIFVDQTPPKPLGFTSDGCSLAKPAIVRSNLAKWLPPSLRATKLDLIYSTELHGRSLASLYDKCGRYKNTITLIEVLTGENESTVVGMFATEPWTTNIAPFGDGECFLFRASPDAKCFKWTPDLTFDLESNTVREQFMVATNDYLAMGANTDGTHGLMLGQDLITGESHRALGFENEPLQGIGQPVFCIGIFEVYRFVREIDGKSSDDGKPIWDLSGM</sequence>
<evidence type="ECO:0000256" key="1">
    <source>
        <dbReference type="ARBA" id="ARBA00004173"/>
    </source>
</evidence>
<dbReference type="eggNOG" id="KOG2801">
    <property type="taxonomic scope" value="Eukaryota"/>
</dbReference>
<protein>
    <recommendedName>
        <fullName evidence="4">Oxidation resistance protein 1</fullName>
    </recommendedName>
</protein>
<dbReference type="Proteomes" id="UP000266841">
    <property type="component" value="Unassembled WGS sequence"/>
</dbReference>
<comment type="subcellular location">
    <subcellularLocation>
        <location evidence="1">Mitochondrion</location>
    </subcellularLocation>
</comment>
<name>K0TE62_THAOC</name>
<evidence type="ECO:0000313" key="7">
    <source>
        <dbReference type="Proteomes" id="UP000266841"/>
    </source>
</evidence>
<proteinExistence type="inferred from homology"/>
<feature type="domain" description="TLDc" evidence="5">
    <location>
        <begin position="553"/>
        <end position="726"/>
    </location>
</feature>
<evidence type="ECO:0000256" key="3">
    <source>
        <dbReference type="ARBA" id="ARBA00023128"/>
    </source>
</evidence>
<dbReference type="Pfam" id="PF07534">
    <property type="entry name" value="TLD"/>
    <property type="match status" value="1"/>
</dbReference>
<dbReference type="OrthoDB" id="41533at2759"/>
<evidence type="ECO:0000259" key="5">
    <source>
        <dbReference type="PROSITE" id="PS51886"/>
    </source>
</evidence>
<feature type="non-terminal residue" evidence="6">
    <location>
        <position position="1"/>
    </location>
</feature>
<dbReference type="PANTHER" id="PTHR23354">
    <property type="entry name" value="NUCLEOLAR PROTEIN 7/ESTROGEN RECEPTOR COACTIVATOR-RELATED"/>
    <property type="match status" value="1"/>
</dbReference>
<gene>
    <name evidence="6" type="ORF">THAOC_02595</name>
</gene>
<organism evidence="6 7">
    <name type="scientific">Thalassiosira oceanica</name>
    <name type="common">Marine diatom</name>
    <dbReference type="NCBI Taxonomy" id="159749"/>
    <lineage>
        <taxon>Eukaryota</taxon>
        <taxon>Sar</taxon>
        <taxon>Stramenopiles</taxon>
        <taxon>Ochrophyta</taxon>
        <taxon>Bacillariophyta</taxon>
        <taxon>Coscinodiscophyceae</taxon>
        <taxon>Thalassiosirophycidae</taxon>
        <taxon>Thalassiosirales</taxon>
        <taxon>Thalassiosiraceae</taxon>
        <taxon>Thalassiosira</taxon>
    </lineage>
</organism>
<evidence type="ECO:0000256" key="4">
    <source>
        <dbReference type="ARBA" id="ARBA00040604"/>
    </source>
</evidence>
<comment type="similarity">
    <text evidence="2">Belongs to the OXR1 family.</text>
</comment>
<accession>K0TE62</accession>
<dbReference type="PROSITE" id="PS51886">
    <property type="entry name" value="TLDC"/>
    <property type="match status" value="1"/>
</dbReference>
<comment type="caution">
    <text evidence="6">The sequence shown here is derived from an EMBL/GenBank/DDBJ whole genome shotgun (WGS) entry which is preliminary data.</text>
</comment>
<dbReference type="InterPro" id="IPR006571">
    <property type="entry name" value="TLDc_dom"/>
</dbReference>
<dbReference type="EMBL" id="AGNL01002795">
    <property type="protein sequence ID" value="EJK75675.1"/>
    <property type="molecule type" value="Genomic_DNA"/>
</dbReference>
<reference evidence="6 7" key="1">
    <citation type="journal article" date="2012" name="Genome Biol.">
        <title>Genome and low-iron response of an oceanic diatom adapted to chronic iron limitation.</title>
        <authorList>
            <person name="Lommer M."/>
            <person name="Specht M."/>
            <person name="Roy A.S."/>
            <person name="Kraemer L."/>
            <person name="Andreson R."/>
            <person name="Gutowska M.A."/>
            <person name="Wolf J."/>
            <person name="Bergner S.V."/>
            <person name="Schilhabel M.B."/>
            <person name="Klostermeier U.C."/>
            <person name="Beiko R.G."/>
            <person name="Rosenstiel P."/>
            <person name="Hippler M."/>
            <person name="Laroche J."/>
        </authorList>
    </citation>
    <scope>NUCLEOTIDE SEQUENCE [LARGE SCALE GENOMIC DNA]</scope>
    <source>
        <strain evidence="6 7">CCMP1005</strain>
    </source>
</reference>
<dbReference type="Gene3D" id="1.10.472.80">
    <property type="entry name" value="Ypt/Rab-GAP domain of gyp1p, domain 3"/>
    <property type="match status" value="1"/>
</dbReference>
<dbReference type="PANTHER" id="PTHR23354:SF62">
    <property type="entry name" value="MUSTARD, ISOFORM V"/>
    <property type="match status" value="1"/>
</dbReference>
<dbReference type="GO" id="GO:0005739">
    <property type="term" value="C:mitochondrion"/>
    <property type="evidence" value="ECO:0007669"/>
    <property type="project" value="UniProtKB-SubCell"/>
</dbReference>
<dbReference type="AlphaFoldDB" id="K0TE62"/>
<dbReference type="SMART" id="SM00584">
    <property type="entry name" value="TLDc"/>
    <property type="match status" value="1"/>
</dbReference>
<dbReference type="InterPro" id="IPR000195">
    <property type="entry name" value="Rab-GAP-TBC_dom"/>
</dbReference>
<keyword evidence="7" id="KW-1185">Reference proteome</keyword>
<dbReference type="Pfam" id="PF00566">
    <property type="entry name" value="RabGAP-TBC"/>
    <property type="match status" value="1"/>
</dbReference>
<evidence type="ECO:0000256" key="2">
    <source>
        <dbReference type="ARBA" id="ARBA00009540"/>
    </source>
</evidence>
<dbReference type="OMA" id="AMGANTD"/>
<evidence type="ECO:0000313" key="6">
    <source>
        <dbReference type="EMBL" id="EJK75675.1"/>
    </source>
</evidence>